<dbReference type="AlphaFoldDB" id="A0A1L9Q1B6"/>
<dbReference type="OrthoDB" id="5333491at2759"/>
<evidence type="ECO:0000256" key="1">
    <source>
        <dbReference type="SAM" id="MobiDB-lite"/>
    </source>
</evidence>
<evidence type="ECO:0000313" key="2">
    <source>
        <dbReference type="EMBL" id="OJJ07574.1"/>
    </source>
</evidence>
<keyword evidence="3" id="KW-1185">Reference proteome</keyword>
<proteinExistence type="predicted"/>
<dbReference type="RefSeq" id="XP_040673336.1">
    <property type="nucleotide sequence ID" value="XM_040810781.1"/>
</dbReference>
<evidence type="ECO:0000313" key="3">
    <source>
        <dbReference type="Proteomes" id="UP000184073"/>
    </source>
</evidence>
<dbReference type="VEuPathDB" id="FungiDB:ASPVEDRAFT_33782"/>
<feature type="compositionally biased region" description="Acidic residues" evidence="1">
    <location>
        <begin position="164"/>
        <end position="183"/>
    </location>
</feature>
<name>A0A1L9Q1B6_ASPVE</name>
<feature type="region of interest" description="Disordered" evidence="1">
    <location>
        <begin position="164"/>
        <end position="208"/>
    </location>
</feature>
<organism evidence="2 3">
    <name type="scientific">Aspergillus versicolor CBS 583.65</name>
    <dbReference type="NCBI Taxonomy" id="1036611"/>
    <lineage>
        <taxon>Eukaryota</taxon>
        <taxon>Fungi</taxon>
        <taxon>Dikarya</taxon>
        <taxon>Ascomycota</taxon>
        <taxon>Pezizomycotina</taxon>
        <taxon>Eurotiomycetes</taxon>
        <taxon>Eurotiomycetidae</taxon>
        <taxon>Eurotiales</taxon>
        <taxon>Aspergillaceae</taxon>
        <taxon>Aspergillus</taxon>
        <taxon>Aspergillus subgen. Nidulantes</taxon>
    </lineage>
</organism>
<dbReference type="GeneID" id="63726292"/>
<sequence>MLSITNNYKVQSSLVGFFSTSCKVPYEPLGIKIYPTKLRHRDLRTEIRNVLARALEAPTLSNLESLSLILEEDTPANHDYQTAWKEDPNYPNGDNLGRALCRLAQTSLRDLSIIGLVSPVLWGVDPTHPDREAKTFPYLEQLSVRFALHTYDGRWYYTGCQSMDDNEDAGDEENHEDGDGMEDDLQRPLHGQTDPDSDFGSFSSDGTEYTSQVNWEREKYLDGEYPCNIWRTEPDPKMFDPLIQGFVSATHRMPRLQVAEIVTDGPENGEVGNAITYAAPGAKLQSEDWVEEVANLSNPRWIVALGFSSPWMLPDPIPGLMEKQLGADGQLIIKRTYYL</sequence>
<accession>A0A1L9Q1B6</accession>
<gene>
    <name evidence="2" type="ORF">ASPVEDRAFT_33782</name>
</gene>
<dbReference type="EMBL" id="KV878137">
    <property type="protein sequence ID" value="OJJ07574.1"/>
    <property type="molecule type" value="Genomic_DNA"/>
</dbReference>
<reference evidence="3" key="1">
    <citation type="journal article" date="2017" name="Genome Biol.">
        <title>Comparative genomics reveals high biological diversity and specific adaptations in the industrially and medically important fungal genus Aspergillus.</title>
        <authorList>
            <person name="de Vries R.P."/>
            <person name="Riley R."/>
            <person name="Wiebenga A."/>
            <person name="Aguilar-Osorio G."/>
            <person name="Amillis S."/>
            <person name="Uchima C.A."/>
            <person name="Anderluh G."/>
            <person name="Asadollahi M."/>
            <person name="Askin M."/>
            <person name="Barry K."/>
            <person name="Battaglia E."/>
            <person name="Bayram O."/>
            <person name="Benocci T."/>
            <person name="Braus-Stromeyer S.A."/>
            <person name="Caldana C."/>
            <person name="Canovas D."/>
            <person name="Cerqueira G.C."/>
            <person name="Chen F."/>
            <person name="Chen W."/>
            <person name="Choi C."/>
            <person name="Clum A."/>
            <person name="Dos Santos R.A."/>
            <person name="Damasio A.R."/>
            <person name="Diallinas G."/>
            <person name="Emri T."/>
            <person name="Fekete E."/>
            <person name="Flipphi M."/>
            <person name="Freyberg S."/>
            <person name="Gallo A."/>
            <person name="Gournas C."/>
            <person name="Habgood R."/>
            <person name="Hainaut M."/>
            <person name="Harispe M.L."/>
            <person name="Henrissat B."/>
            <person name="Hilden K.S."/>
            <person name="Hope R."/>
            <person name="Hossain A."/>
            <person name="Karabika E."/>
            <person name="Karaffa L."/>
            <person name="Karanyi Z."/>
            <person name="Krasevec N."/>
            <person name="Kuo A."/>
            <person name="Kusch H."/>
            <person name="LaButti K."/>
            <person name="Lagendijk E.L."/>
            <person name="Lapidus A."/>
            <person name="Levasseur A."/>
            <person name="Lindquist E."/>
            <person name="Lipzen A."/>
            <person name="Logrieco A.F."/>
            <person name="MacCabe A."/>
            <person name="Maekelae M.R."/>
            <person name="Malavazi I."/>
            <person name="Melin P."/>
            <person name="Meyer V."/>
            <person name="Mielnichuk N."/>
            <person name="Miskei M."/>
            <person name="Molnar A.P."/>
            <person name="Mule G."/>
            <person name="Ngan C.Y."/>
            <person name="Orejas M."/>
            <person name="Orosz E."/>
            <person name="Ouedraogo J.P."/>
            <person name="Overkamp K.M."/>
            <person name="Park H.-S."/>
            <person name="Perrone G."/>
            <person name="Piumi F."/>
            <person name="Punt P.J."/>
            <person name="Ram A.F."/>
            <person name="Ramon A."/>
            <person name="Rauscher S."/>
            <person name="Record E."/>
            <person name="Riano-Pachon D.M."/>
            <person name="Robert V."/>
            <person name="Roehrig J."/>
            <person name="Ruller R."/>
            <person name="Salamov A."/>
            <person name="Salih N.S."/>
            <person name="Samson R.A."/>
            <person name="Sandor E."/>
            <person name="Sanguinetti M."/>
            <person name="Schuetze T."/>
            <person name="Sepcic K."/>
            <person name="Shelest E."/>
            <person name="Sherlock G."/>
            <person name="Sophianopoulou V."/>
            <person name="Squina F.M."/>
            <person name="Sun H."/>
            <person name="Susca A."/>
            <person name="Todd R.B."/>
            <person name="Tsang A."/>
            <person name="Unkles S.E."/>
            <person name="van de Wiele N."/>
            <person name="van Rossen-Uffink D."/>
            <person name="Oliveira J.V."/>
            <person name="Vesth T.C."/>
            <person name="Visser J."/>
            <person name="Yu J.-H."/>
            <person name="Zhou M."/>
            <person name="Andersen M.R."/>
            <person name="Archer D.B."/>
            <person name="Baker S.E."/>
            <person name="Benoit I."/>
            <person name="Brakhage A.A."/>
            <person name="Braus G.H."/>
            <person name="Fischer R."/>
            <person name="Frisvad J.C."/>
            <person name="Goldman G.H."/>
            <person name="Houbraken J."/>
            <person name="Oakley B."/>
            <person name="Pocsi I."/>
            <person name="Scazzocchio C."/>
            <person name="Seiboth B."/>
            <person name="vanKuyk P.A."/>
            <person name="Wortman J."/>
            <person name="Dyer P.S."/>
            <person name="Grigoriev I.V."/>
        </authorList>
    </citation>
    <scope>NUCLEOTIDE SEQUENCE [LARGE SCALE GENOMIC DNA]</scope>
    <source>
        <strain evidence="3">CBS 583.65</strain>
    </source>
</reference>
<dbReference type="STRING" id="1036611.A0A1L9Q1B6"/>
<dbReference type="Proteomes" id="UP000184073">
    <property type="component" value="Unassembled WGS sequence"/>
</dbReference>
<protein>
    <submittedName>
        <fullName evidence="2">Uncharacterized protein</fullName>
    </submittedName>
</protein>